<protein>
    <submittedName>
        <fullName evidence="1">Uncharacterized protein</fullName>
    </submittedName>
</protein>
<proteinExistence type="predicted"/>
<accession>A0A9P4JXR4</accession>
<sequence>MTDCWETWMDDELTNSWASVWAGVERCRRFPQVAAGGLAPAHLAVLRPSAHASINEGCDTFIPTPEPVLFTDDSAPLSAVGEPLTGLDSWALSLRQGSRQHSSFGGIDRQTPRSVWAARPSYLATAMRVVSLRLVATRGDSWQESIIIADKNKVWHYSSS</sequence>
<reference evidence="2" key="1">
    <citation type="journal article" date="2020" name="Stud. Mycol.">
        <title>101 Dothideomycetes genomes: A test case for predicting lifestyles and emergence of pathogens.</title>
        <authorList>
            <person name="Haridas S."/>
            <person name="Albert R."/>
            <person name="Binder M."/>
            <person name="Bloem J."/>
            <person name="LaButti K."/>
            <person name="Salamov A."/>
            <person name="Andreopoulos B."/>
            <person name="Baker S."/>
            <person name="Barry K."/>
            <person name="Bills G."/>
            <person name="Bluhm B."/>
            <person name="Cannon C."/>
            <person name="Castanera R."/>
            <person name="Culley D."/>
            <person name="Daum C."/>
            <person name="Ezra D."/>
            <person name="Gonzalez J."/>
            <person name="Henrissat B."/>
            <person name="Kuo A."/>
            <person name="Liang C."/>
            <person name="Lipzen A."/>
            <person name="Lutzoni F."/>
            <person name="Magnuson J."/>
            <person name="Mondo S."/>
            <person name="Nolan M."/>
            <person name="Ohm R."/>
            <person name="Pangilinan J."/>
            <person name="Park H.-J."/>
            <person name="Ramirez L."/>
            <person name="Alfaro M."/>
            <person name="Sun H."/>
            <person name="Tritt A."/>
            <person name="Yoshinaga Y."/>
            <person name="Zwiers L.-H."/>
            <person name="Turgeon B."/>
            <person name="Goodwin S."/>
            <person name="Spatafora J."/>
            <person name="Crous P."/>
            <person name="Grigoriev I."/>
        </authorList>
    </citation>
    <scope>NUCLEOTIDE SEQUENCE [LARGE SCALE GENOMIC DNA]</scope>
    <source>
        <strain evidence="2">CBS 304.66</strain>
    </source>
</reference>
<gene>
    <name evidence="1" type="ORF">CC78DRAFT_587140</name>
</gene>
<organism evidence="1 2">
    <name type="scientific">Lojkania enalia</name>
    <dbReference type="NCBI Taxonomy" id="147567"/>
    <lineage>
        <taxon>Eukaryota</taxon>
        <taxon>Fungi</taxon>
        <taxon>Dikarya</taxon>
        <taxon>Ascomycota</taxon>
        <taxon>Pezizomycotina</taxon>
        <taxon>Dothideomycetes</taxon>
        <taxon>Pleosporomycetidae</taxon>
        <taxon>Pleosporales</taxon>
        <taxon>Pleosporales incertae sedis</taxon>
        <taxon>Lojkania</taxon>
    </lineage>
</organism>
<dbReference type="AlphaFoldDB" id="A0A9P4JXR4"/>
<dbReference type="EMBL" id="ML986764">
    <property type="protein sequence ID" value="KAF2258451.1"/>
    <property type="molecule type" value="Genomic_DNA"/>
</dbReference>
<keyword evidence="2" id="KW-1185">Reference proteome</keyword>
<comment type="caution">
    <text evidence="1">The sequence shown here is derived from an EMBL/GenBank/DDBJ whole genome shotgun (WGS) entry which is preliminary data.</text>
</comment>
<name>A0A9P4JXR4_9PLEO</name>
<dbReference type="Proteomes" id="UP000800093">
    <property type="component" value="Unassembled WGS sequence"/>
</dbReference>
<evidence type="ECO:0000313" key="1">
    <source>
        <dbReference type="EMBL" id="KAF2258451.1"/>
    </source>
</evidence>
<evidence type="ECO:0000313" key="2">
    <source>
        <dbReference type="Proteomes" id="UP000800093"/>
    </source>
</evidence>